<sequence length="413" mass="43451">MPDTRTTAESGRLQEEIRRRNLGTLLRHVHLDGAVSRAELAERTGLNRSTIMGLTAELVAAGLVREELPVGTGKAGRPSLVVRPESDRVYVLAFDVAVDRLVAARVGLGGVVLDRVETVRQRAGADLDSVVRVLAGFGRRLHATAPPGTVCAGIGASYCGMIRPGDGMVRYGPDMGWVDQAFGAELGRRLGLGLPVAVGNEAHLGARAEQLRGAGIGARNLIYLHGDSGVGGGIIVGGALLDGEAGYACEVGHMVVNPYNGRPCMCGSRGCLEAEVGERALLEAAGRPADMFGWDAVRSVVDAADRGEEAARDALRHVGDWLGIGVANLINLFNPGVVIFGGMLREVYLGSAAHVRVRIADHVLAVSRERVKLRISALADDTTLIGAAELAFAGLLRNPLEAVPEREPLAAER</sequence>
<accession>A0ABY5WD97</accession>
<dbReference type="SUPFAM" id="SSF53067">
    <property type="entry name" value="Actin-like ATPase domain"/>
    <property type="match status" value="1"/>
</dbReference>
<dbReference type="InterPro" id="IPR005471">
    <property type="entry name" value="Tscrpt_reg_IclR_N"/>
</dbReference>
<dbReference type="PANTHER" id="PTHR18964:SF149">
    <property type="entry name" value="BIFUNCTIONAL UDP-N-ACETYLGLUCOSAMINE 2-EPIMERASE_N-ACETYLMANNOSAMINE KINASE"/>
    <property type="match status" value="1"/>
</dbReference>
<dbReference type="EMBL" id="CP073720">
    <property type="protein sequence ID" value="UWP86246.1"/>
    <property type="molecule type" value="Genomic_DNA"/>
</dbReference>
<dbReference type="InterPro" id="IPR036388">
    <property type="entry name" value="WH-like_DNA-bd_sf"/>
</dbReference>
<evidence type="ECO:0000313" key="3">
    <source>
        <dbReference type="EMBL" id="UWP86246.1"/>
    </source>
</evidence>
<dbReference type="Pfam" id="PF00480">
    <property type="entry name" value="ROK"/>
    <property type="match status" value="1"/>
</dbReference>
<dbReference type="InterPro" id="IPR043129">
    <property type="entry name" value="ATPase_NBD"/>
</dbReference>
<feature type="domain" description="HTH iclR-type" evidence="2">
    <location>
        <begin position="32"/>
        <end position="66"/>
    </location>
</feature>
<comment type="similarity">
    <text evidence="1">Belongs to the ROK (NagC/XylR) family.</text>
</comment>
<dbReference type="InterPro" id="IPR036390">
    <property type="entry name" value="WH_DNA-bd_sf"/>
</dbReference>
<dbReference type="Gene3D" id="3.30.420.40">
    <property type="match status" value="2"/>
</dbReference>
<protein>
    <submittedName>
        <fullName evidence="3">ROK family protein</fullName>
    </submittedName>
</protein>
<dbReference type="PANTHER" id="PTHR18964">
    <property type="entry name" value="ROK (REPRESSOR, ORF, KINASE) FAMILY"/>
    <property type="match status" value="1"/>
</dbReference>
<keyword evidence="4" id="KW-1185">Reference proteome</keyword>
<evidence type="ECO:0000256" key="1">
    <source>
        <dbReference type="ARBA" id="ARBA00006479"/>
    </source>
</evidence>
<dbReference type="Proteomes" id="UP001059617">
    <property type="component" value="Chromosome"/>
</dbReference>
<dbReference type="Pfam" id="PF09339">
    <property type="entry name" value="HTH_IclR"/>
    <property type="match status" value="1"/>
</dbReference>
<name>A0ABY5WD97_9ACTN</name>
<organism evidence="3 4">
    <name type="scientific">Dactylosporangium fulvum</name>
    <dbReference type="NCBI Taxonomy" id="53359"/>
    <lineage>
        <taxon>Bacteria</taxon>
        <taxon>Bacillati</taxon>
        <taxon>Actinomycetota</taxon>
        <taxon>Actinomycetes</taxon>
        <taxon>Micromonosporales</taxon>
        <taxon>Micromonosporaceae</taxon>
        <taxon>Dactylosporangium</taxon>
    </lineage>
</organism>
<dbReference type="SUPFAM" id="SSF46785">
    <property type="entry name" value="Winged helix' DNA-binding domain"/>
    <property type="match status" value="1"/>
</dbReference>
<gene>
    <name evidence="3" type="ORF">Dfulv_19180</name>
</gene>
<dbReference type="Gene3D" id="1.10.10.10">
    <property type="entry name" value="Winged helix-like DNA-binding domain superfamily/Winged helix DNA-binding domain"/>
    <property type="match status" value="1"/>
</dbReference>
<reference evidence="3" key="2">
    <citation type="submission" date="2022-09" db="EMBL/GenBank/DDBJ databases">
        <title>Biosynthetic gene clusters of Dactylosporangioum fulvum.</title>
        <authorList>
            <person name="Caradec T."/>
        </authorList>
    </citation>
    <scope>NUCLEOTIDE SEQUENCE</scope>
    <source>
        <strain evidence="3">NRRL B-16292</strain>
    </source>
</reference>
<reference evidence="3" key="1">
    <citation type="submission" date="2021-04" db="EMBL/GenBank/DDBJ databases">
        <authorList>
            <person name="Hartkoorn R.C."/>
            <person name="Beaudoing E."/>
            <person name="Hot D."/>
        </authorList>
    </citation>
    <scope>NUCLEOTIDE SEQUENCE</scope>
    <source>
        <strain evidence="3">NRRL B-16292</strain>
    </source>
</reference>
<dbReference type="RefSeq" id="WP_259865359.1">
    <property type="nucleotide sequence ID" value="NZ_BAAAST010000018.1"/>
</dbReference>
<proteinExistence type="inferred from homology"/>
<evidence type="ECO:0000259" key="2">
    <source>
        <dbReference type="Pfam" id="PF09339"/>
    </source>
</evidence>
<dbReference type="InterPro" id="IPR000600">
    <property type="entry name" value="ROK"/>
</dbReference>
<evidence type="ECO:0000313" key="4">
    <source>
        <dbReference type="Proteomes" id="UP001059617"/>
    </source>
</evidence>